<dbReference type="PATRIC" id="fig|717774.3.peg.1582"/>
<dbReference type="HOGENOM" id="CLU_000445_39_0_6"/>
<dbReference type="Gene3D" id="3.40.50.2300">
    <property type="match status" value="1"/>
</dbReference>
<dbReference type="PROSITE" id="PS50110">
    <property type="entry name" value="RESPONSE_REGULATORY"/>
    <property type="match status" value="1"/>
</dbReference>
<keyword evidence="7 9" id="KW-0010">Activator</keyword>
<protein>
    <recommendedName>
        <fullName evidence="9">Transcriptional regulatory protein</fullName>
    </recommendedName>
</protein>
<keyword evidence="4 9" id="KW-0902">Two-component regulatory system</keyword>
<keyword evidence="3 10" id="KW-0597">Phosphoprotein</keyword>
<evidence type="ECO:0000256" key="2">
    <source>
        <dbReference type="ARBA" id="ARBA00022490"/>
    </source>
</evidence>
<keyword evidence="6 9" id="KW-0238">DNA-binding</keyword>
<dbReference type="eggNOG" id="COG4565">
    <property type="taxonomic scope" value="Bacteria"/>
</dbReference>
<dbReference type="EMBL" id="CP002583">
    <property type="protein sequence ID" value="ADZ90788.1"/>
    <property type="molecule type" value="Genomic_DNA"/>
</dbReference>
<dbReference type="PANTHER" id="PTHR45526">
    <property type="entry name" value="TRANSCRIPTIONAL REGULATORY PROTEIN DPIA"/>
    <property type="match status" value="1"/>
</dbReference>
<dbReference type="Pfam" id="PF00072">
    <property type="entry name" value="Response_reg"/>
    <property type="match status" value="1"/>
</dbReference>
<dbReference type="InterPro" id="IPR024187">
    <property type="entry name" value="Sig_transdc_resp-reg_cit/mal"/>
</dbReference>
<dbReference type="SMART" id="SM00448">
    <property type="entry name" value="REC"/>
    <property type="match status" value="1"/>
</dbReference>
<feature type="modified residue" description="4-aspartylphosphate" evidence="10">
    <location>
        <position position="56"/>
    </location>
</feature>
<evidence type="ECO:0000256" key="3">
    <source>
        <dbReference type="ARBA" id="ARBA00022553"/>
    </source>
</evidence>
<evidence type="ECO:0000313" key="12">
    <source>
        <dbReference type="EMBL" id="ADZ90788.1"/>
    </source>
</evidence>
<proteinExistence type="predicted"/>
<dbReference type="InterPro" id="IPR051271">
    <property type="entry name" value="2C-system_Tx_regulators"/>
</dbReference>
<dbReference type="Gene3D" id="1.10.10.10">
    <property type="entry name" value="Winged helix-like DNA-binding domain superfamily/Winged helix DNA-binding domain"/>
    <property type="match status" value="1"/>
</dbReference>
<dbReference type="RefSeq" id="WP_013660693.1">
    <property type="nucleotide sequence ID" value="NC_015276.1"/>
</dbReference>
<keyword evidence="8 9" id="KW-0804">Transcription</keyword>
<dbReference type="InterPro" id="IPR001789">
    <property type="entry name" value="Sig_transdc_resp-reg_receiver"/>
</dbReference>
<comment type="subcellular location">
    <subcellularLocation>
        <location evidence="1 9">Cytoplasm</location>
    </subcellularLocation>
</comment>
<keyword evidence="2 9" id="KW-0963">Cytoplasm</keyword>
<keyword evidence="5 9" id="KW-0805">Transcription regulation</keyword>
<evidence type="ECO:0000256" key="4">
    <source>
        <dbReference type="ARBA" id="ARBA00023012"/>
    </source>
</evidence>
<dbReference type="GO" id="GO:0000156">
    <property type="term" value="F:phosphorelay response regulator activity"/>
    <property type="evidence" value="ECO:0007669"/>
    <property type="project" value="TreeGrafter"/>
</dbReference>
<evidence type="ECO:0000256" key="6">
    <source>
        <dbReference type="ARBA" id="ARBA00023125"/>
    </source>
</evidence>
<evidence type="ECO:0000259" key="11">
    <source>
        <dbReference type="PROSITE" id="PS50110"/>
    </source>
</evidence>
<dbReference type="GO" id="GO:0003677">
    <property type="term" value="F:DNA binding"/>
    <property type="evidence" value="ECO:0007669"/>
    <property type="project" value="UniProtKB-KW"/>
</dbReference>
<dbReference type="KEGG" id="mme:Marme_1523"/>
<evidence type="ECO:0000313" key="13">
    <source>
        <dbReference type="Proteomes" id="UP000001062"/>
    </source>
</evidence>
<evidence type="ECO:0000256" key="1">
    <source>
        <dbReference type="ARBA" id="ARBA00004496"/>
    </source>
</evidence>
<dbReference type="SUPFAM" id="SSF52172">
    <property type="entry name" value="CheY-like"/>
    <property type="match status" value="1"/>
</dbReference>
<sequence>MTPLTVMIVEDDPRASYALENAINQHDRFKVIAASERISESLTDALNHKPDLIMVDITLPDGSGLDLISRLKQSGINTSYIMTTAERDSAVVSEAIQLGVMDYLVKPLRVSRVHQALDDFITFKETIHKMKKVDQVEIDHLFRKNTSNKGRRTPKGIDENTLSKLMDYINQTGENSFTAQQAGDAVELSRITARRYLEYLEEQGVVEMNLNYNTGGRPKQHYKRNY</sequence>
<dbReference type="PANTHER" id="PTHR45526:SF1">
    <property type="entry name" value="TRANSCRIPTIONAL REGULATORY PROTEIN DCUR-RELATED"/>
    <property type="match status" value="1"/>
</dbReference>
<organism evidence="12 13">
    <name type="scientific">Marinomonas mediterranea (strain ATCC 700492 / JCM 21426 / NBRC 103028 / MMB-1)</name>
    <dbReference type="NCBI Taxonomy" id="717774"/>
    <lineage>
        <taxon>Bacteria</taxon>
        <taxon>Pseudomonadati</taxon>
        <taxon>Pseudomonadota</taxon>
        <taxon>Gammaproteobacteria</taxon>
        <taxon>Oceanospirillales</taxon>
        <taxon>Oceanospirillaceae</taxon>
        <taxon>Marinomonas</taxon>
    </lineage>
</organism>
<dbReference type="Proteomes" id="UP000001062">
    <property type="component" value="Chromosome"/>
</dbReference>
<evidence type="ECO:0000256" key="5">
    <source>
        <dbReference type="ARBA" id="ARBA00023015"/>
    </source>
</evidence>
<evidence type="ECO:0000256" key="7">
    <source>
        <dbReference type="ARBA" id="ARBA00023159"/>
    </source>
</evidence>
<dbReference type="GO" id="GO:0005737">
    <property type="term" value="C:cytoplasm"/>
    <property type="evidence" value="ECO:0007669"/>
    <property type="project" value="UniProtKB-SubCell"/>
</dbReference>
<feature type="domain" description="Response regulatory" evidence="11">
    <location>
        <begin position="5"/>
        <end position="121"/>
    </location>
</feature>
<keyword evidence="13" id="KW-1185">Reference proteome</keyword>
<dbReference type="STRING" id="717774.Marme_1523"/>
<evidence type="ECO:0000256" key="10">
    <source>
        <dbReference type="PROSITE-ProRule" id="PRU00169"/>
    </source>
</evidence>
<evidence type="ECO:0000256" key="8">
    <source>
        <dbReference type="ARBA" id="ARBA00023163"/>
    </source>
</evidence>
<name>F2JY52_MARM1</name>
<dbReference type="InterPro" id="IPR011006">
    <property type="entry name" value="CheY-like_superfamily"/>
</dbReference>
<evidence type="ECO:0000256" key="9">
    <source>
        <dbReference type="PIRNR" id="PIRNR006171"/>
    </source>
</evidence>
<dbReference type="PIRSF" id="PIRSF006171">
    <property type="entry name" value="RR_citrat_malat"/>
    <property type="match status" value="1"/>
</dbReference>
<accession>F2JY52</accession>
<dbReference type="GO" id="GO:0003700">
    <property type="term" value="F:DNA-binding transcription factor activity"/>
    <property type="evidence" value="ECO:0007669"/>
    <property type="project" value="InterPro"/>
</dbReference>
<dbReference type="AlphaFoldDB" id="F2JY52"/>
<dbReference type="InterPro" id="IPR036388">
    <property type="entry name" value="WH-like_DNA-bd_sf"/>
</dbReference>
<reference evidence="12 13" key="1">
    <citation type="journal article" date="2012" name="Stand. Genomic Sci.">
        <title>Complete genome sequence of the melanogenic marine bacterium Marinomonas mediterranea type strain (MMB-1(T)).</title>
        <authorList>
            <person name="Lucas-Elio P."/>
            <person name="Goodwin L."/>
            <person name="Woyke T."/>
            <person name="Pitluck S."/>
            <person name="Nolan M."/>
            <person name="Kyrpides N.C."/>
            <person name="Detter J.C."/>
            <person name="Copeland A."/>
            <person name="Teshima H."/>
            <person name="Bruce D."/>
            <person name="Detter C."/>
            <person name="Tapia R."/>
            <person name="Han S."/>
            <person name="Land M.L."/>
            <person name="Ivanova N."/>
            <person name="Mikhailova N."/>
            <person name="Johnston A.W."/>
            <person name="Sanchez-Amat A."/>
        </authorList>
    </citation>
    <scope>NUCLEOTIDE SEQUENCE [LARGE SCALE GENOMIC DNA]</scope>
    <source>
        <strain evidence="13">ATCC 700492 / JCM 21426 / NBRC 103028 / MMB-1</strain>
    </source>
</reference>
<gene>
    <name evidence="12" type="ordered locus">Marme_1523</name>
</gene>